<evidence type="ECO:0000256" key="2">
    <source>
        <dbReference type="ARBA" id="ARBA00023015"/>
    </source>
</evidence>
<keyword evidence="1 5" id="KW-0597">Phosphoprotein</keyword>
<evidence type="ECO:0000259" key="7">
    <source>
        <dbReference type="PROSITE" id="PS50110"/>
    </source>
</evidence>
<evidence type="ECO:0000256" key="4">
    <source>
        <dbReference type="ARBA" id="ARBA00023163"/>
    </source>
</evidence>
<dbReference type="PROSITE" id="PS50110">
    <property type="entry name" value="RESPONSE_REGULATORY"/>
    <property type="match status" value="1"/>
</dbReference>
<dbReference type="InterPro" id="IPR039420">
    <property type="entry name" value="WalR-like"/>
</dbReference>
<dbReference type="Proteomes" id="UP000230407">
    <property type="component" value="Unassembled WGS sequence"/>
</dbReference>
<dbReference type="PROSITE" id="PS50043">
    <property type="entry name" value="HTH_LUXR_2"/>
    <property type="match status" value="1"/>
</dbReference>
<dbReference type="GO" id="GO:0003677">
    <property type="term" value="F:DNA binding"/>
    <property type="evidence" value="ECO:0007669"/>
    <property type="project" value="UniProtKB-KW"/>
</dbReference>
<evidence type="ECO:0000313" key="9">
    <source>
        <dbReference type="Proteomes" id="UP000230407"/>
    </source>
</evidence>
<dbReference type="InterPro" id="IPR058245">
    <property type="entry name" value="NreC/VraR/RcsB-like_REC"/>
</dbReference>
<dbReference type="PANTHER" id="PTHR43214:SF24">
    <property type="entry name" value="TRANSCRIPTIONAL REGULATORY PROTEIN NARL-RELATED"/>
    <property type="match status" value="1"/>
</dbReference>
<feature type="domain" description="Response regulatory" evidence="7">
    <location>
        <begin position="16"/>
        <end position="134"/>
    </location>
</feature>
<dbReference type="Pfam" id="PF00072">
    <property type="entry name" value="Response_reg"/>
    <property type="match status" value="1"/>
</dbReference>
<evidence type="ECO:0000259" key="6">
    <source>
        <dbReference type="PROSITE" id="PS50043"/>
    </source>
</evidence>
<dbReference type="EMBL" id="PGGW01000069">
    <property type="protein sequence ID" value="PJE94567.1"/>
    <property type="molecule type" value="Genomic_DNA"/>
</dbReference>
<dbReference type="GO" id="GO:0006355">
    <property type="term" value="P:regulation of DNA-templated transcription"/>
    <property type="evidence" value="ECO:0007669"/>
    <property type="project" value="InterPro"/>
</dbReference>
<dbReference type="SMART" id="SM00421">
    <property type="entry name" value="HTH_LUXR"/>
    <property type="match status" value="1"/>
</dbReference>
<evidence type="ECO:0000256" key="5">
    <source>
        <dbReference type="PROSITE-ProRule" id="PRU00169"/>
    </source>
</evidence>
<organism evidence="8 9">
    <name type="scientific">Streptomyces carminius</name>
    <dbReference type="NCBI Taxonomy" id="2665496"/>
    <lineage>
        <taxon>Bacteria</taxon>
        <taxon>Bacillati</taxon>
        <taxon>Actinomycetota</taxon>
        <taxon>Actinomycetes</taxon>
        <taxon>Kitasatosporales</taxon>
        <taxon>Streptomycetaceae</taxon>
        <taxon>Streptomyces</taxon>
    </lineage>
</organism>
<keyword evidence="9" id="KW-1185">Reference proteome</keyword>
<reference evidence="8 9" key="1">
    <citation type="submission" date="2017-11" db="EMBL/GenBank/DDBJ databases">
        <title>Streptomyces carmine sp. nov., a novel actinomycete isolated from Sophora alopecuroides in Xinjiang, China.</title>
        <authorList>
            <person name="Wang Y."/>
            <person name="Luo X."/>
            <person name="Wan C."/>
            <person name="Zhang L."/>
        </authorList>
    </citation>
    <scope>NUCLEOTIDE SEQUENCE [LARGE SCALE GENOMIC DNA]</scope>
    <source>
        <strain evidence="8 9">TRM SA0054</strain>
    </source>
</reference>
<dbReference type="SUPFAM" id="SSF52172">
    <property type="entry name" value="CheY-like"/>
    <property type="match status" value="1"/>
</dbReference>
<dbReference type="CDD" id="cd06170">
    <property type="entry name" value="LuxR_C_like"/>
    <property type="match status" value="1"/>
</dbReference>
<evidence type="ECO:0000256" key="3">
    <source>
        <dbReference type="ARBA" id="ARBA00023125"/>
    </source>
</evidence>
<dbReference type="InterPro" id="IPR000792">
    <property type="entry name" value="Tscrpt_reg_LuxR_C"/>
</dbReference>
<dbReference type="InterPro" id="IPR011006">
    <property type="entry name" value="CheY-like_superfamily"/>
</dbReference>
<dbReference type="InterPro" id="IPR001789">
    <property type="entry name" value="Sig_transdc_resp-reg_receiver"/>
</dbReference>
<dbReference type="Gene3D" id="3.40.50.2300">
    <property type="match status" value="1"/>
</dbReference>
<comment type="caution">
    <text evidence="8">The sequence shown here is derived from an EMBL/GenBank/DDBJ whole genome shotgun (WGS) entry which is preliminary data.</text>
</comment>
<evidence type="ECO:0000256" key="1">
    <source>
        <dbReference type="ARBA" id="ARBA00022553"/>
    </source>
</evidence>
<feature type="modified residue" description="4-aspartylphosphate" evidence="5">
    <location>
        <position position="67"/>
    </location>
</feature>
<keyword evidence="4" id="KW-0804">Transcription</keyword>
<evidence type="ECO:0000313" key="8">
    <source>
        <dbReference type="EMBL" id="PJE94567.1"/>
    </source>
</evidence>
<proteinExistence type="predicted"/>
<dbReference type="GO" id="GO:0000160">
    <property type="term" value="P:phosphorelay signal transduction system"/>
    <property type="evidence" value="ECO:0007669"/>
    <property type="project" value="InterPro"/>
</dbReference>
<accession>A0A2M8LRI4</accession>
<gene>
    <name evidence="8" type="ORF">CUT44_30690</name>
</gene>
<sequence>MTPRLDAPAVARRDIRVLLVDDQELVRRGFAALLASEPGITVVGEVGDGAQAIAETWRTRPDVVLMDIRMPRMDGLDATRAICGDERLSATKVLVLTTFALDEYVYEALRAGASGFLLKDTPPRLLLEAIAAAADGDVLISPAMAKRLVADFVRRPAIRPGDSGPLDLLSEREREVLAEVARGKTNSEIGESLYMSPLTAKTHVSRILGKLNARDRVQLVIIGYETGLVSLGE</sequence>
<feature type="domain" description="HTH luxR-type" evidence="6">
    <location>
        <begin position="162"/>
        <end position="227"/>
    </location>
</feature>
<dbReference type="SMART" id="SM00448">
    <property type="entry name" value="REC"/>
    <property type="match status" value="1"/>
</dbReference>
<keyword evidence="3 8" id="KW-0238">DNA-binding</keyword>
<dbReference type="InterPro" id="IPR016032">
    <property type="entry name" value="Sig_transdc_resp-reg_C-effctor"/>
</dbReference>
<dbReference type="SUPFAM" id="SSF46894">
    <property type="entry name" value="C-terminal effector domain of the bipartite response regulators"/>
    <property type="match status" value="1"/>
</dbReference>
<dbReference type="CDD" id="cd17535">
    <property type="entry name" value="REC_NarL-like"/>
    <property type="match status" value="1"/>
</dbReference>
<dbReference type="PRINTS" id="PR00038">
    <property type="entry name" value="HTHLUXR"/>
</dbReference>
<dbReference type="AlphaFoldDB" id="A0A2M8LRI4"/>
<dbReference type="Pfam" id="PF00196">
    <property type="entry name" value="GerE"/>
    <property type="match status" value="1"/>
</dbReference>
<dbReference type="RefSeq" id="WP_100205177.1">
    <property type="nucleotide sequence ID" value="NZ_PGGW01000069.1"/>
</dbReference>
<name>A0A2M8LRI4_9ACTN</name>
<keyword evidence="2" id="KW-0805">Transcription regulation</keyword>
<dbReference type="PANTHER" id="PTHR43214">
    <property type="entry name" value="TWO-COMPONENT RESPONSE REGULATOR"/>
    <property type="match status" value="1"/>
</dbReference>
<protein>
    <submittedName>
        <fullName evidence="8">DNA-binding response regulator</fullName>
    </submittedName>
</protein>